<feature type="domain" description="LexA repressor DNA-binding" evidence="15">
    <location>
        <begin position="10"/>
        <end position="68"/>
    </location>
</feature>
<dbReference type="EC" id="3.4.21.88" evidence="12"/>
<dbReference type="Gene3D" id="2.10.109.10">
    <property type="entry name" value="Umud Fragment, subunit A"/>
    <property type="match status" value="1"/>
</dbReference>
<sequence>MGRKRCADKRMEQIYKVIKEQLMKKGYPPSVREIGKEVGLKSSSTVHGYLNQLEAAGMIRRDPTKPRAIDLLEDKPWERTVNVPLVGTVTAGMPILAQENIEDTFAFPVNLMGTSSECFMLRVKGESMINAGINDGDYLMVRQQNTAENSDIVVAMVNDDTSEGATVKRFFKEDDRIRLQPENDSMQPIYGTDVSVLGKVIGIYRQM</sequence>
<comment type="similarity">
    <text evidence="1 12 13">Belongs to the peptidase S24 family.</text>
</comment>
<dbReference type="InterPro" id="IPR036388">
    <property type="entry name" value="WH-like_DNA-bd_sf"/>
</dbReference>
<keyword evidence="2 12" id="KW-0678">Repressor</keyword>
<dbReference type="InterPro" id="IPR036390">
    <property type="entry name" value="WH_DNA-bd_sf"/>
</dbReference>
<dbReference type="PANTHER" id="PTHR33516">
    <property type="entry name" value="LEXA REPRESSOR"/>
    <property type="match status" value="1"/>
</dbReference>
<dbReference type="SUPFAM" id="SSF46785">
    <property type="entry name" value="Winged helix' DNA-binding domain"/>
    <property type="match status" value="1"/>
</dbReference>
<evidence type="ECO:0000256" key="8">
    <source>
        <dbReference type="ARBA" id="ARBA00023125"/>
    </source>
</evidence>
<dbReference type="InterPro" id="IPR036286">
    <property type="entry name" value="LexA/Signal_pep-like_sf"/>
</dbReference>
<gene>
    <name evidence="12 16" type="primary">lexA</name>
    <name evidence="16" type="ORF">FYJ84_11950</name>
</gene>
<evidence type="ECO:0000256" key="3">
    <source>
        <dbReference type="ARBA" id="ARBA00022705"/>
    </source>
</evidence>
<evidence type="ECO:0000256" key="2">
    <source>
        <dbReference type="ARBA" id="ARBA00022491"/>
    </source>
</evidence>
<feature type="DNA-binding region" description="H-T-H motif" evidence="12">
    <location>
        <begin position="31"/>
        <end position="51"/>
    </location>
</feature>
<dbReference type="InterPro" id="IPR039418">
    <property type="entry name" value="LexA-like"/>
</dbReference>
<keyword evidence="10 12" id="KW-0234">DNA repair</keyword>
<keyword evidence="3 12" id="KW-0235">DNA replication</keyword>
<feature type="active site" description="For autocatalytic cleavage activity" evidence="12">
    <location>
        <position position="127"/>
    </location>
</feature>
<dbReference type="GO" id="GO:0006508">
    <property type="term" value="P:proteolysis"/>
    <property type="evidence" value="ECO:0007669"/>
    <property type="project" value="InterPro"/>
</dbReference>
<feature type="active site" description="For autocatalytic cleavage activity" evidence="12">
    <location>
        <position position="168"/>
    </location>
</feature>
<dbReference type="FunFam" id="2.10.109.10:FF:000001">
    <property type="entry name" value="LexA repressor"/>
    <property type="match status" value="1"/>
</dbReference>
<evidence type="ECO:0000256" key="6">
    <source>
        <dbReference type="ARBA" id="ARBA00022813"/>
    </source>
</evidence>
<evidence type="ECO:0000256" key="4">
    <source>
        <dbReference type="ARBA" id="ARBA00022763"/>
    </source>
</evidence>
<keyword evidence="7 12" id="KW-0805">Transcription regulation</keyword>
<comment type="function">
    <text evidence="12">Represses a number of genes involved in the response to DNA damage (SOS response), including recA and lexA. In the presence of single-stranded DNA, RecA interacts with LexA causing an autocatalytic cleavage which disrupts the DNA-binding part of LexA, leading to derepression of the SOS regulon and eventually DNA repair.</text>
</comment>
<proteinExistence type="inferred from homology"/>
<dbReference type="GO" id="GO:0009432">
    <property type="term" value="P:SOS response"/>
    <property type="evidence" value="ECO:0007669"/>
    <property type="project" value="UniProtKB-UniRule"/>
</dbReference>
<keyword evidence="11 12" id="KW-0742">SOS response</keyword>
<dbReference type="SUPFAM" id="SSF51306">
    <property type="entry name" value="LexA/Signal peptidase"/>
    <property type="match status" value="1"/>
</dbReference>
<keyword evidence="6 12" id="KW-0068">Autocatalytic cleavage</keyword>
<dbReference type="GO" id="GO:0006281">
    <property type="term" value="P:DNA repair"/>
    <property type="evidence" value="ECO:0007669"/>
    <property type="project" value="UniProtKB-UniRule"/>
</dbReference>
<evidence type="ECO:0000256" key="12">
    <source>
        <dbReference type="HAMAP-Rule" id="MF_00015"/>
    </source>
</evidence>
<keyword evidence="5 12" id="KW-0378">Hydrolase</keyword>
<reference evidence="16 17" key="1">
    <citation type="submission" date="2019-08" db="EMBL/GenBank/DDBJ databases">
        <title>In-depth cultivation of the pig gut microbiome towards novel bacterial diversity and tailored functional studies.</title>
        <authorList>
            <person name="Wylensek D."/>
            <person name="Hitch T.C.A."/>
            <person name="Clavel T."/>
        </authorList>
    </citation>
    <scope>NUCLEOTIDE SEQUENCE [LARGE SCALE GENOMIC DNA]</scope>
    <source>
        <strain evidence="16 17">WCA-693-APC-5D-A</strain>
    </source>
</reference>
<dbReference type="Pfam" id="PF00717">
    <property type="entry name" value="Peptidase_S24"/>
    <property type="match status" value="1"/>
</dbReference>
<protein>
    <recommendedName>
        <fullName evidence="12">LexA repressor</fullName>
        <ecNumber evidence="12">3.4.21.88</ecNumber>
    </recommendedName>
</protein>
<dbReference type="InterPro" id="IPR006200">
    <property type="entry name" value="LexA"/>
</dbReference>
<accession>A0A6I2UJB6</accession>
<comment type="catalytic activity">
    <reaction evidence="12">
        <text>Hydrolysis of Ala-|-Gly bond in repressor LexA.</text>
        <dbReference type="EC" id="3.4.21.88"/>
    </reaction>
</comment>
<dbReference type="GO" id="GO:0003677">
    <property type="term" value="F:DNA binding"/>
    <property type="evidence" value="ECO:0007669"/>
    <property type="project" value="UniProtKB-UniRule"/>
</dbReference>
<evidence type="ECO:0000259" key="14">
    <source>
        <dbReference type="Pfam" id="PF00717"/>
    </source>
</evidence>
<dbReference type="HAMAP" id="MF_00015">
    <property type="entry name" value="LexA"/>
    <property type="match status" value="1"/>
</dbReference>
<dbReference type="RefSeq" id="WP_154407857.1">
    <property type="nucleotide sequence ID" value="NZ_JAQXJM010000092.1"/>
</dbReference>
<dbReference type="EMBL" id="VUNR01000030">
    <property type="protein sequence ID" value="MSU09690.1"/>
    <property type="molecule type" value="Genomic_DNA"/>
</dbReference>
<dbReference type="Pfam" id="PF01726">
    <property type="entry name" value="LexA_DNA_bind"/>
    <property type="match status" value="1"/>
</dbReference>
<keyword evidence="9 12" id="KW-0804">Transcription</keyword>
<name>A0A6I2UJB6_9FIRM</name>
<dbReference type="InterPro" id="IPR006197">
    <property type="entry name" value="Peptidase_S24_LexA"/>
</dbReference>
<evidence type="ECO:0000256" key="10">
    <source>
        <dbReference type="ARBA" id="ARBA00023204"/>
    </source>
</evidence>
<dbReference type="Gene3D" id="1.10.10.10">
    <property type="entry name" value="Winged helix-like DNA-binding domain superfamily/Winged helix DNA-binding domain"/>
    <property type="match status" value="1"/>
</dbReference>
<dbReference type="CDD" id="cd06529">
    <property type="entry name" value="S24_LexA-like"/>
    <property type="match status" value="1"/>
</dbReference>
<feature type="site" description="Cleavage; by autolysis" evidence="12">
    <location>
        <begin position="91"/>
        <end position="92"/>
    </location>
</feature>
<dbReference type="GeneID" id="96779641"/>
<dbReference type="PANTHER" id="PTHR33516:SF2">
    <property type="entry name" value="LEXA REPRESSOR-RELATED"/>
    <property type="match status" value="1"/>
</dbReference>
<evidence type="ECO:0000313" key="17">
    <source>
        <dbReference type="Proteomes" id="UP000433181"/>
    </source>
</evidence>
<dbReference type="Proteomes" id="UP000433181">
    <property type="component" value="Unassembled WGS sequence"/>
</dbReference>
<dbReference type="InterPro" id="IPR050077">
    <property type="entry name" value="LexA_repressor"/>
</dbReference>
<keyword evidence="17" id="KW-1185">Reference proteome</keyword>
<evidence type="ECO:0000256" key="7">
    <source>
        <dbReference type="ARBA" id="ARBA00023015"/>
    </source>
</evidence>
<feature type="domain" description="Peptidase S24/S26A/S26B/S26C" evidence="14">
    <location>
        <begin position="84"/>
        <end position="201"/>
    </location>
</feature>
<keyword evidence="8 12" id="KW-0238">DNA-binding</keyword>
<dbReference type="PRINTS" id="PR00726">
    <property type="entry name" value="LEXASERPTASE"/>
</dbReference>
<dbReference type="GO" id="GO:0006260">
    <property type="term" value="P:DNA replication"/>
    <property type="evidence" value="ECO:0007669"/>
    <property type="project" value="UniProtKB-UniRule"/>
</dbReference>
<organism evidence="16 17">
    <name type="scientific">Anaerovibrio slackiae</name>
    <dbReference type="NCBI Taxonomy" id="2652309"/>
    <lineage>
        <taxon>Bacteria</taxon>
        <taxon>Bacillati</taxon>
        <taxon>Bacillota</taxon>
        <taxon>Negativicutes</taxon>
        <taxon>Selenomonadales</taxon>
        <taxon>Selenomonadaceae</taxon>
        <taxon>Anaerovibrio</taxon>
    </lineage>
</organism>
<evidence type="ECO:0000259" key="15">
    <source>
        <dbReference type="Pfam" id="PF01726"/>
    </source>
</evidence>
<dbReference type="NCBIfam" id="TIGR00498">
    <property type="entry name" value="lexA"/>
    <property type="match status" value="1"/>
</dbReference>
<evidence type="ECO:0000256" key="5">
    <source>
        <dbReference type="ARBA" id="ARBA00022801"/>
    </source>
</evidence>
<keyword evidence="4 12" id="KW-0227">DNA damage</keyword>
<comment type="caution">
    <text evidence="16">The sequence shown here is derived from an EMBL/GenBank/DDBJ whole genome shotgun (WGS) entry which is preliminary data.</text>
</comment>
<evidence type="ECO:0000256" key="1">
    <source>
        <dbReference type="ARBA" id="ARBA00007484"/>
    </source>
</evidence>
<dbReference type="GO" id="GO:0045892">
    <property type="term" value="P:negative regulation of DNA-templated transcription"/>
    <property type="evidence" value="ECO:0007669"/>
    <property type="project" value="UniProtKB-UniRule"/>
</dbReference>
<comment type="subunit">
    <text evidence="12">Homodimer.</text>
</comment>
<dbReference type="InterPro" id="IPR006199">
    <property type="entry name" value="LexA_DNA-bd_dom"/>
</dbReference>
<dbReference type="GO" id="GO:0004252">
    <property type="term" value="F:serine-type endopeptidase activity"/>
    <property type="evidence" value="ECO:0007669"/>
    <property type="project" value="UniProtKB-UniRule"/>
</dbReference>
<dbReference type="AlphaFoldDB" id="A0A6I2UJB6"/>
<evidence type="ECO:0000313" key="16">
    <source>
        <dbReference type="EMBL" id="MSU09690.1"/>
    </source>
</evidence>
<evidence type="ECO:0000256" key="13">
    <source>
        <dbReference type="RuleBase" id="RU003991"/>
    </source>
</evidence>
<evidence type="ECO:0000256" key="9">
    <source>
        <dbReference type="ARBA" id="ARBA00023163"/>
    </source>
</evidence>
<evidence type="ECO:0000256" key="11">
    <source>
        <dbReference type="ARBA" id="ARBA00023236"/>
    </source>
</evidence>
<dbReference type="InterPro" id="IPR015927">
    <property type="entry name" value="Peptidase_S24_S26A/B/C"/>
</dbReference>